<keyword evidence="5" id="KW-0598">Phosphotransferase system</keyword>
<dbReference type="PROSITE" id="PS00371">
    <property type="entry name" value="PTS_EIIA_TYPE_1_HIS"/>
    <property type="match status" value="1"/>
</dbReference>
<evidence type="ECO:0000256" key="2">
    <source>
        <dbReference type="ARBA" id="ARBA00022448"/>
    </source>
</evidence>
<dbReference type="SUPFAM" id="SSF51261">
    <property type="entry name" value="Duplicated hybrid motif"/>
    <property type="match status" value="1"/>
</dbReference>
<gene>
    <name evidence="8" type="ORF">ACFQMN_01300</name>
</gene>
<dbReference type="CDD" id="cd00210">
    <property type="entry name" value="PTS_IIA_glc"/>
    <property type="match status" value="1"/>
</dbReference>
<evidence type="ECO:0000256" key="3">
    <source>
        <dbReference type="ARBA" id="ARBA00022597"/>
    </source>
</evidence>
<keyword evidence="6" id="KW-0418">Kinase</keyword>
<dbReference type="PANTHER" id="PTHR45008:SF1">
    <property type="entry name" value="PTS SYSTEM GLUCOSE-SPECIFIC EIIA COMPONENT"/>
    <property type="match status" value="1"/>
</dbReference>
<evidence type="ECO:0000313" key="8">
    <source>
        <dbReference type="EMBL" id="MFC7319519.1"/>
    </source>
</evidence>
<dbReference type="Gene3D" id="2.70.70.10">
    <property type="entry name" value="Glucose Permease (Domain IIA)"/>
    <property type="match status" value="1"/>
</dbReference>
<evidence type="ECO:0000256" key="1">
    <source>
        <dbReference type="ARBA" id="ARBA00004496"/>
    </source>
</evidence>
<keyword evidence="3 8" id="KW-0762">Sugar transport</keyword>
<dbReference type="InterPro" id="IPR001127">
    <property type="entry name" value="PTS_EIIA_1_perm"/>
</dbReference>
<dbReference type="RefSeq" id="WP_289216261.1">
    <property type="nucleotide sequence ID" value="NZ_JAPVRC010000005.1"/>
</dbReference>
<evidence type="ECO:0000256" key="6">
    <source>
        <dbReference type="ARBA" id="ARBA00022777"/>
    </source>
</evidence>
<evidence type="ECO:0000256" key="5">
    <source>
        <dbReference type="ARBA" id="ARBA00022683"/>
    </source>
</evidence>
<evidence type="ECO:0000259" key="7">
    <source>
        <dbReference type="PROSITE" id="PS51093"/>
    </source>
</evidence>
<comment type="caution">
    <text evidence="8">The sequence shown here is derived from an EMBL/GenBank/DDBJ whole genome shotgun (WGS) entry which is preliminary data.</text>
</comment>
<proteinExistence type="predicted"/>
<dbReference type="NCBIfam" id="TIGR00830">
    <property type="entry name" value="PTBA"/>
    <property type="match status" value="1"/>
</dbReference>
<reference evidence="9" key="1">
    <citation type="journal article" date="2019" name="Int. J. Syst. Evol. Microbiol.">
        <title>The Global Catalogue of Microorganisms (GCM) 10K type strain sequencing project: providing services to taxonomists for standard genome sequencing and annotation.</title>
        <authorList>
            <consortium name="The Broad Institute Genomics Platform"/>
            <consortium name="The Broad Institute Genome Sequencing Center for Infectious Disease"/>
            <person name="Wu L."/>
            <person name="Ma J."/>
        </authorList>
    </citation>
    <scope>NUCLEOTIDE SEQUENCE [LARGE SCALE GENOMIC DNA]</scope>
    <source>
        <strain evidence="9">CCUG 73951</strain>
    </source>
</reference>
<dbReference type="Pfam" id="PF00358">
    <property type="entry name" value="PTS_EIIA_1"/>
    <property type="match status" value="1"/>
</dbReference>
<dbReference type="PANTHER" id="PTHR45008">
    <property type="entry name" value="PTS SYSTEM GLUCOSE-SPECIFIC EIIA COMPONENT"/>
    <property type="match status" value="1"/>
</dbReference>
<dbReference type="Proteomes" id="UP001596494">
    <property type="component" value="Unassembled WGS sequence"/>
</dbReference>
<organism evidence="8 9">
    <name type="scientific">Halobacillus campisalis</name>
    <dbReference type="NCBI Taxonomy" id="435909"/>
    <lineage>
        <taxon>Bacteria</taxon>
        <taxon>Bacillati</taxon>
        <taxon>Bacillota</taxon>
        <taxon>Bacilli</taxon>
        <taxon>Bacillales</taxon>
        <taxon>Bacillaceae</taxon>
        <taxon>Halobacillus</taxon>
    </lineage>
</organism>
<dbReference type="InterPro" id="IPR011055">
    <property type="entry name" value="Dup_hybrid_motif"/>
</dbReference>
<evidence type="ECO:0000256" key="4">
    <source>
        <dbReference type="ARBA" id="ARBA00022679"/>
    </source>
</evidence>
<dbReference type="EMBL" id="JBHTBY010000001">
    <property type="protein sequence ID" value="MFC7319519.1"/>
    <property type="molecule type" value="Genomic_DNA"/>
</dbReference>
<name>A0ABW2JYX6_9BACI</name>
<accession>A0ABW2JYX6</accession>
<protein>
    <submittedName>
        <fullName evidence="8">PTS glucose transporter subunit IIA</fullName>
    </submittedName>
</protein>
<keyword evidence="4" id="KW-0808">Transferase</keyword>
<sequence>MFKKLFGYKEKSVEVIAPVNGDVVDLSEVPDPVFSKKIMGEGTAVKPHDGKVVSPVDGEVVQLFPTKHAIGLKSKSGAEILIHIGLETVSMEGEGFEAHVQQGDQVKVGDPLVTFDLKLVEEKAKSTITPIIITNSNELSVEGSYTQQAVSGSTILLTVHNE</sequence>
<dbReference type="PROSITE" id="PS51093">
    <property type="entry name" value="PTS_EIIA_TYPE_1"/>
    <property type="match status" value="1"/>
</dbReference>
<keyword evidence="9" id="KW-1185">Reference proteome</keyword>
<evidence type="ECO:0000313" key="9">
    <source>
        <dbReference type="Proteomes" id="UP001596494"/>
    </source>
</evidence>
<feature type="domain" description="PTS EIIA type-1" evidence="7">
    <location>
        <begin position="31"/>
        <end position="135"/>
    </location>
</feature>
<comment type="subcellular location">
    <subcellularLocation>
        <location evidence="1">Cytoplasm</location>
    </subcellularLocation>
</comment>
<keyword evidence="2" id="KW-0813">Transport</keyword>
<dbReference type="InterPro" id="IPR050890">
    <property type="entry name" value="PTS_EIIA_component"/>
</dbReference>